<keyword evidence="2" id="KW-1185">Reference proteome</keyword>
<protein>
    <submittedName>
        <fullName evidence="1">Alcohol dehydrogenase</fullName>
    </submittedName>
</protein>
<comment type="caution">
    <text evidence="1">The sequence shown here is derived from an EMBL/GenBank/DDBJ whole genome shotgun (WGS) entry which is preliminary data.</text>
</comment>
<accession>A0ABX3RWV5</accession>
<organism evidence="1 2">
    <name type="scientific">Mycolicibacter algericus DSM 45454</name>
    <dbReference type="NCBI Taxonomy" id="723879"/>
    <lineage>
        <taxon>Bacteria</taxon>
        <taxon>Bacillati</taxon>
        <taxon>Actinomycetota</taxon>
        <taxon>Actinomycetes</taxon>
        <taxon>Mycobacteriales</taxon>
        <taxon>Mycobacteriaceae</taxon>
        <taxon>Mycolicibacter</taxon>
    </lineage>
</organism>
<evidence type="ECO:0000313" key="1">
    <source>
        <dbReference type="EMBL" id="OQZ98012.1"/>
    </source>
</evidence>
<proteinExistence type="predicted"/>
<reference evidence="1 2" key="1">
    <citation type="submission" date="2016-12" db="EMBL/GenBank/DDBJ databases">
        <title>The new phylogeny of genus Mycobacterium.</title>
        <authorList>
            <person name="Tortoli E."/>
            <person name="Trovato A."/>
            <person name="Cirillo D.M."/>
        </authorList>
    </citation>
    <scope>NUCLEOTIDE SEQUENCE [LARGE SCALE GENOMIC DNA]</scope>
    <source>
        <strain evidence="1 2">DSM 45454</strain>
    </source>
</reference>
<sequence length="69" mass="7421">MGHTAFRGEGVDPGFALSDVPVQDIAAKVRDGHLDAKPARVFSFDQIRDAHRVMEAGEATGKMVVVVDE</sequence>
<dbReference type="Gene3D" id="3.90.180.10">
    <property type="entry name" value="Medium-chain alcohol dehydrogenases, catalytic domain"/>
    <property type="match status" value="1"/>
</dbReference>
<name>A0ABX3RWV5_MYCAL</name>
<dbReference type="EMBL" id="MVHC01000005">
    <property type="protein sequence ID" value="OQZ98012.1"/>
    <property type="molecule type" value="Genomic_DNA"/>
</dbReference>
<evidence type="ECO:0000313" key="2">
    <source>
        <dbReference type="Proteomes" id="UP000192693"/>
    </source>
</evidence>
<dbReference type="Proteomes" id="UP000192693">
    <property type="component" value="Unassembled WGS sequence"/>
</dbReference>
<dbReference type="Pfam" id="PF13602">
    <property type="entry name" value="ADH_zinc_N_2"/>
    <property type="match status" value="1"/>
</dbReference>
<gene>
    <name evidence="1" type="ORF">BST10_07545</name>
</gene>